<evidence type="ECO:0000313" key="3">
    <source>
        <dbReference type="Proteomes" id="UP000220828"/>
    </source>
</evidence>
<comment type="caution">
    <text evidence="2">The sequence shown here is derived from an EMBL/GenBank/DDBJ whole genome shotgun (WGS) entry which is preliminary data.</text>
</comment>
<evidence type="ECO:0000256" key="1">
    <source>
        <dbReference type="SAM" id="Phobius"/>
    </source>
</evidence>
<dbReference type="Proteomes" id="UP000220828">
    <property type="component" value="Unassembled WGS sequence"/>
</dbReference>
<sequence length="158" mass="18132">MSEKKLKRQILKKKLYTKSRLIILNEDTFEETFSMRLTLMNVFVVATLSAIVIITFTTFIIAFTPLREFIPGYASSELRKNATELALKSDSLSNALKKNDIYLQSVLKVMKGELEFEKVNKDSILAKPLEVPKLEHVNPSEAELNLRKEVQKSEKKPK</sequence>
<accession>A0A2H3KMS9</accession>
<organism evidence="2 3">
    <name type="scientific">Flavobacterium branchiophilum</name>
    <dbReference type="NCBI Taxonomy" id="55197"/>
    <lineage>
        <taxon>Bacteria</taxon>
        <taxon>Pseudomonadati</taxon>
        <taxon>Bacteroidota</taxon>
        <taxon>Flavobacteriia</taxon>
        <taxon>Flavobacteriales</taxon>
        <taxon>Flavobacteriaceae</taxon>
        <taxon>Flavobacterium</taxon>
    </lineage>
</organism>
<reference evidence="2 3" key="1">
    <citation type="submission" date="2017-09" db="EMBL/GenBank/DDBJ databases">
        <title>Whole genomes of Flavobacteriaceae.</title>
        <authorList>
            <person name="Stine C."/>
            <person name="Li C."/>
            <person name="Tadesse D."/>
        </authorList>
    </citation>
    <scope>NUCLEOTIDE SEQUENCE [LARGE SCALE GENOMIC DNA]</scope>
    <source>
        <strain evidence="2 3">ATCC 35036</strain>
    </source>
</reference>
<dbReference type="RefSeq" id="WP_014083747.1">
    <property type="nucleotide sequence ID" value="NZ_CBCSFI010000060.1"/>
</dbReference>
<dbReference type="OMA" id="IQSNDEY"/>
<feature type="transmembrane region" description="Helical" evidence="1">
    <location>
        <begin position="42"/>
        <end position="63"/>
    </location>
</feature>
<name>A0A2H3KMS9_9FLAO</name>
<evidence type="ECO:0000313" key="2">
    <source>
        <dbReference type="EMBL" id="PDS21827.1"/>
    </source>
</evidence>
<keyword evidence="1" id="KW-0812">Transmembrane</keyword>
<dbReference type="OrthoDB" id="9814377at2"/>
<dbReference type="EMBL" id="PCMW01000142">
    <property type="protein sequence ID" value="PDS21827.1"/>
    <property type="molecule type" value="Genomic_DNA"/>
</dbReference>
<dbReference type="AlphaFoldDB" id="A0A2H3KMS9"/>
<keyword evidence="1" id="KW-1133">Transmembrane helix</keyword>
<gene>
    <name evidence="2" type="ORF">B0A77_14975</name>
</gene>
<protein>
    <submittedName>
        <fullName evidence="2">Peptidase</fullName>
    </submittedName>
</protein>
<keyword evidence="1" id="KW-0472">Membrane</keyword>
<proteinExistence type="predicted"/>